<dbReference type="PANTHER" id="PTHR12935">
    <property type="entry name" value="GAMMA-GLUTAMYLCYCLOTRANSFERASE"/>
    <property type="match status" value="1"/>
</dbReference>
<evidence type="ECO:0000256" key="4">
    <source>
        <dbReference type="PIRSR" id="PIRSR617939-2"/>
    </source>
</evidence>
<evidence type="ECO:0000313" key="6">
    <source>
        <dbReference type="EMBL" id="SLM34537.1"/>
    </source>
</evidence>
<feature type="binding site" evidence="4">
    <location>
        <position position="284"/>
    </location>
    <ligand>
        <name>substrate</name>
    </ligand>
</feature>
<reference evidence="7" key="1">
    <citation type="submission" date="2017-03" db="EMBL/GenBank/DDBJ databases">
        <authorList>
            <person name="Sharma R."/>
            <person name="Thines M."/>
        </authorList>
    </citation>
    <scope>NUCLEOTIDE SEQUENCE [LARGE SCALE GENOMIC DNA]</scope>
</reference>
<accession>A0A1W5CUK7</accession>
<dbReference type="Proteomes" id="UP000192927">
    <property type="component" value="Unassembled WGS sequence"/>
</dbReference>
<dbReference type="GO" id="GO:0003839">
    <property type="term" value="F:gamma-glutamylcyclotransferase activity"/>
    <property type="evidence" value="ECO:0007669"/>
    <property type="project" value="UniProtKB-EC"/>
</dbReference>
<name>A0A1W5CUK7_9LECA</name>
<dbReference type="InterPro" id="IPR017939">
    <property type="entry name" value="G-Glutamylcylcotransferase"/>
</dbReference>
<feature type="compositionally biased region" description="Polar residues" evidence="5">
    <location>
        <begin position="1"/>
        <end position="10"/>
    </location>
</feature>
<evidence type="ECO:0000256" key="1">
    <source>
        <dbReference type="ARBA" id="ARBA00012346"/>
    </source>
</evidence>
<dbReference type="EC" id="4.3.2.9" evidence="1"/>
<dbReference type="PANTHER" id="PTHR12935:SF0">
    <property type="entry name" value="GAMMA-GLUTAMYLCYCLOTRANSFERASE"/>
    <property type="match status" value="1"/>
</dbReference>
<proteinExistence type="predicted"/>
<evidence type="ECO:0000256" key="2">
    <source>
        <dbReference type="ARBA" id="ARBA00023239"/>
    </source>
</evidence>
<feature type="active site" description="Proton acceptor" evidence="3">
    <location>
        <position position="210"/>
    </location>
</feature>
<keyword evidence="2" id="KW-0456">Lyase</keyword>
<dbReference type="EMBL" id="FWEW01000338">
    <property type="protein sequence ID" value="SLM34537.1"/>
    <property type="molecule type" value="Genomic_DNA"/>
</dbReference>
<evidence type="ECO:0000256" key="3">
    <source>
        <dbReference type="PIRSR" id="PIRSR617939-1"/>
    </source>
</evidence>
<organism evidence="6 7">
    <name type="scientific">Lasallia pustulata</name>
    <dbReference type="NCBI Taxonomy" id="136370"/>
    <lineage>
        <taxon>Eukaryota</taxon>
        <taxon>Fungi</taxon>
        <taxon>Dikarya</taxon>
        <taxon>Ascomycota</taxon>
        <taxon>Pezizomycotina</taxon>
        <taxon>Lecanoromycetes</taxon>
        <taxon>OSLEUM clade</taxon>
        <taxon>Umbilicariomycetidae</taxon>
        <taxon>Umbilicariales</taxon>
        <taxon>Umbilicariaceae</taxon>
        <taxon>Lasallia</taxon>
    </lineage>
</organism>
<dbReference type="AlphaFoldDB" id="A0A1W5CUK7"/>
<protein>
    <recommendedName>
        <fullName evidence="1">gamma-glutamylcyclotransferase</fullName>
        <ecNumber evidence="1">4.3.2.9</ecNumber>
    </recommendedName>
</protein>
<feature type="region of interest" description="Disordered" evidence="5">
    <location>
        <begin position="251"/>
        <end position="273"/>
    </location>
</feature>
<feature type="region of interest" description="Disordered" evidence="5">
    <location>
        <begin position="1"/>
        <end position="24"/>
    </location>
</feature>
<evidence type="ECO:0000256" key="5">
    <source>
        <dbReference type="SAM" id="MobiDB-lite"/>
    </source>
</evidence>
<dbReference type="Gene3D" id="3.10.490.10">
    <property type="entry name" value="Gamma-glutamyl cyclotransferase-like"/>
    <property type="match status" value="1"/>
</dbReference>
<keyword evidence="7" id="KW-1185">Reference proteome</keyword>
<feature type="binding site" evidence="4">
    <location>
        <begin position="100"/>
        <end position="105"/>
    </location>
    <ligand>
        <name>substrate</name>
    </ligand>
</feature>
<evidence type="ECO:0000313" key="7">
    <source>
        <dbReference type="Proteomes" id="UP000192927"/>
    </source>
</evidence>
<sequence>MRDQSSSTQVRHGPLSHRNTARRGSIAAEQAAVALQKVIELDATPKRRYAQKAWSKHLPCLSRGWKTNSVTGELAESPEAVAAGPKEFGGGPENPDTVLYLAYGSNLSAETFQGKRGIKPLAQLNVVVPELVMTFDLAGLPYAEPCFANTRYREQVPLTLATITESELEKARLLDSGGPPKYHKDRWKKGLVGVVYEVTKEDYATIIATEGGGASYQDVIVDCYELPIGSDTVPEDPSSITSPFRAHTLFSPAITPGAPGQPPPKSGGRIARPDPSYAQASARYLKLITDGADEHQLPAEYKKYLHELRPYTITATKQKLGQFIFLTLWSPIIMTIIGMERTFADKRGKSPAWLVELLGAVFKAVWASYDMFFKGLFGDGERTIERDEDEGDGERSPTYIGLDEKQHRRQYT</sequence>